<evidence type="ECO:0000313" key="3">
    <source>
        <dbReference type="Proteomes" id="UP000323946"/>
    </source>
</evidence>
<protein>
    <submittedName>
        <fullName evidence="2">DUF397 domain-containing protein</fullName>
    </submittedName>
</protein>
<proteinExistence type="predicted"/>
<dbReference type="OrthoDB" id="3436700at2"/>
<feature type="domain" description="DUF397" evidence="1">
    <location>
        <begin position="41"/>
        <end position="93"/>
    </location>
</feature>
<dbReference type="Proteomes" id="UP000323946">
    <property type="component" value="Unassembled WGS sequence"/>
</dbReference>
<reference evidence="2 3" key="1">
    <citation type="submission" date="2019-09" db="EMBL/GenBank/DDBJ databases">
        <title>Draft genome sequence of the thermophilic Saccharopolyspora hirsuta VKM Ac-666T.</title>
        <authorList>
            <person name="Lobastova T.G."/>
            <person name="Fokina V."/>
            <person name="Bragin E.Y."/>
            <person name="Shtratnikova V.Y."/>
            <person name="Starodumova I.P."/>
            <person name="Tarlachkov S.V."/>
            <person name="Donova M.V."/>
        </authorList>
    </citation>
    <scope>NUCLEOTIDE SEQUENCE [LARGE SCALE GENOMIC DNA]</scope>
    <source>
        <strain evidence="2 3">VKM Ac-666</strain>
    </source>
</reference>
<feature type="domain" description="DUF397" evidence="1">
    <location>
        <begin position="24"/>
        <end position="40"/>
    </location>
</feature>
<evidence type="ECO:0000313" key="2">
    <source>
        <dbReference type="EMBL" id="KAA5837290.1"/>
    </source>
</evidence>
<keyword evidence="3" id="KW-1185">Reference proteome</keyword>
<dbReference type="InterPro" id="IPR007278">
    <property type="entry name" value="DUF397"/>
</dbReference>
<dbReference type="EMBL" id="VWPH01000002">
    <property type="protein sequence ID" value="KAA5837290.1"/>
    <property type="molecule type" value="Genomic_DNA"/>
</dbReference>
<dbReference type="AlphaFoldDB" id="A0A5M7C788"/>
<evidence type="ECO:0000259" key="1">
    <source>
        <dbReference type="Pfam" id="PF04149"/>
    </source>
</evidence>
<sequence length="99" mass="10638">MSRLFTNWRKSSYSQGQGTCVEVGWRKSSYSPHNDNCVEVGWRKSSRSGGNGGNCVEVGLGFDAVGIRDTKDRDGGQLAVAPAQWQAFLRAVKGGALDG</sequence>
<gene>
    <name evidence="2" type="ORF">F1721_05710</name>
</gene>
<feature type="domain" description="DUF397" evidence="1">
    <location>
        <begin position="7"/>
        <end position="23"/>
    </location>
</feature>
<comment type="caution">
    <text evidence="2">The sequence shown here is derived from an EMBL/GenBank/DDBJ whole genome shotgun (WGS) entry which is preliminary data.</text>
</comment>
<dbReference type="Pfam" id="PF04149">
    <property type="entry name" value="DUF397"/>
    <property type="match status" value="3"/>
</dbReference>
<dbReference type="RefSeq" id="WP_150065453.1">
    <property type="nucleotide sequence ID" value="NZ_JBEPDJ010000018.1"/>
</dbReference>
<accession>A0A5M7C788</accession>
<organism evidence="2 3">
    <name type="scientific">Saccharopolyspora hirsuta</name>
    <dbReference type="NCBI Taxonomy" id="1837"/>
    <lineage>
        <taxon>Bacteria</taxon>
        <taxon>Bacillati</taxon>
        <taxon>Actinomycetota</taxon>
        <taxon>Actinomycetes</taxon>
        <taxon>Pseudonocardiales</taxon>
        <taxon>Pseudonocardiaceae</taxon>
        <taxon>Saccharopolyspora</taxon>
    </lineage>
</organism>
<name>A0A5M7C788_SACHI</name>